<comment type="caution">
    <text evidence="4">The sequence shown here is derived from an EMBL/GenBank/DDBJ whole genome shotgun (WGS) entry which is preliminary data.</text>
</comment>
<reference evidence="4 5" key="1">
    <citation type="submission" date="2006-02" db="EMBL/GenBank/DDBJ databases">
        <authorList>
            <person name="Waterbury J."/>
            <person name="Ferriera S."/>
            <person name="Johnson J."/>
            <person name="Kravitz S."/>
            <person name="Halpern A."/>
            <person name="Remington K."/>
            <person name="Beeson K."/>
            <person name="Tran B."/>
            <person name="Rogers Y.-H."/>
            <person name="Friedman R."/>
            <person name="Venter J.C."/>
        </authorList>
    </citation>
    <scope>NUCLEOTIDE SEQUENCE [LARGE SCALE GENOMIC DNA]</scope>
    <source>
        <strain evidence="4 5">Nb-231</strain>
    </source>
</reference>
<proteinExistence type="inferred from homology"/>
<evidence type="ECO:0000256" key="1">
    <source>
        <dbReference type="PROSITE-ProRule" id="PRU00285"/>
    </source>
</evidence>
<feature type="domain" description="SHSP" evidence="3">
    <location>
        <begin position="34"/>
        <end position="145"/>
    </location>
</feature>
<dbReference type="InterPro" id="IPR008978">
    <property type="entry name" value="HSP20-like_chaperone"/>
</dbReference>
<dbReference type="STRING" id="314278.NB231_13856"/>
<dbReference type="OrthoDB" id="9792695at2"/>
<dbReference type="RefSeq" id="WP_005003625.1">
    <property type="nucleotide sequence ID" value="NZ_CH672427.1"/>
</dbReference>
<dbReference type="Gene3D" id="2.60.40.790">
    <property type="match status" value="1"/>
</dbReference>
<gene>
    <name evidence="4" type="ORF">NB231_13856</name>
</gene>
<evidence type="ECO:0000259" key="3">
    <source>
        <dbReference type="PROSITE" id="PS01031"/>
    </source>
</evidence>
<accession>A4BUZ7</accession>
<dbReference type="AlphaFoldDB" id="A4BUZ7"/>
<name>A4BUZ7_9GAMM</name>
<dbReference type="SUPFAM" id="SSF49764">
    <property type="entry name" value="HSP20-like chaperones"/>
    <property type="match status" value="1"/>
</dbReference>
<keyword evidence="5" id="KW-1185">Reference proteome</keyword>
<organism evidence="4 5">
    <name type="scientific">Nitrococcus mobilis Nb-231</name>
    <dbReference type="NCBI Taxonomy" id="314278"/>
    <lineage>
        <taxon>Bacteria</taxon>
        <taxon>Pseudomonadati</taxon>
        <taxon>Pseudomonadota</taxon>
        <taxon>Gammaproteobacteria</taxon>
        <taxon>Chromatiales</taxon>
        <taxon>Ectothiorhodospiraceae</taxon>
        <taxon>Nitrococcus</taxon>
    </lineage>
</organism>
<keyword evidence="4" id="KW-0346">Stress response</keyword>
<evidence type="ECO:0000313" key="4">
    <source>
        <dbReference type="EMBL" id="EAR20418.1"/>
    </source>
</evidence>
<dbReference type="EMBL" id="AAOF01000022">
    <property type="protein sequence ID" value="EAR20418.1"/>
    <property type="molecule type" value="Genomic_DNA"/>
</dbReference>
<dbReference type="InterPro" id="IPR031107">
    <property type="entry name" value="Small_HSP"/>
</dbReference>
<dbReference type="CDD" id="cd06464">
    <property type="entry name" value="ACD_sHsps-like"/>
    <property type="match status" value="1"/>
</dbReference>
<sequence length="145" mass="16335">MAIRRYEPWTLFNELSKELSRIYEGPPGTDSSSLATSDWVPAVDIREEAGHYVIDADLPGVRPDDIEISMENGMLTIKGSRQAQSQESGPDYKRTERASGVFYRRFSLPDTADAERISARSEHGVLQVTIPKQEKLQPRRVKVEG</sequence>
<dbReference type="HOGENOM" id="CLU_046737_9_0_6"/>
<evidence type="ECO:0000256" key="2">
    <source>
        <dbReference type="RuleBase" id="RU003616"/>
    </source>
</evidence>
<dbReference type="InterPro" id="IPR002068">
    <property type="entry name" value="A-crystallin/Hsp20_dom"/>
</dbReference>
<comment type="similarity">
    <text evidence="1 2">Belongs to the small heat shock protein (HSP20) family.</text>
</comment>
<dbReference type="Pfam" id="PF00011">
    <property type="entry name" value="HSP20"/>
    <property type="match status" value="1"/>
</dbReference>
<dbReference type="PANTHER" id="PTHR11527">
    <property type="entry name" value="HEAT-SHOCK PROTEIN 20 FAMILY MEMBER"/>
    <property type="match status" value="1"/>
</dbReference>
<dbReference type="eggNOG" id="COG0071">
    <property type="taxonomic scope" value="Bacteria"/>
</dbReference>
<protein>
    <submittedName>
        <fullName evidence="4">Heat shock protein, Hsp20 family</fullName>
    </submittedName>
</protein>
<dbReference type="PROSITE" id="PS01031">
    <property type="entry name" value="SHSP"/>
    <property type="match status" value="1"/>
</dbReference>
<evidence type="ECO:0000313" key="5">
    <source>
        <dbReference type="Proteomes" id="UP000003374"/>
    </source>
</evidence>
<dbReference type="Proteomes" id="UP000003374">
    <property type="component" value="Unassembled WGS sequence"/>
</dbReference>